<evidence type="ECO:0000313" key="1">
    <source>
        <dbReference type="EMBL" id="RDX90226.1"/>
    </source>
</evidence>
<reference evidence="1" key="1">
    <citation type="submission" date="2018-05" db="EMBL/GenBank/DDBJ databases">
        <title>Draft genome of Mucuna pruriens seed.</title>
        <authorList>
            <person name="Nnadi N.E."/>
            <person name="Vos R."/>
            <person name="Hasami M.H."/>
            <person name="Devisetty U.K."/>
            <person name="Aguiy J.C."/>
        </authorList>
    </citation>
    <scope>NUCLEOTIDE SEQUENCE [LARGE SCALE GENOMIC DNA]</scope>
    <source>
        <strain evidence="1">JCA_2017</strain>
    </source>
</reference>
<organism evidence="1 2">
    <name type="scientific">Mucuna pruriens</name>
    <name type="common">Velvet bean</name>
    <name type="synonym">Dolichos pruriens</name>
    <dbReference type="NCBI Taxonomy" id="157652"/>
    <lineage>
        <taxon>Eukaryota</taxon>
        <taxon>Viridiplantae</taxon>
        <taxon>Streptophyta</taxon>
        <taxon>Embryophyta</taxon>
        <taxon>Tracheophyta</taxon>
        <taxon>Spermatophyta</taxon>
        <taxon>Magnoliopsida</taxon>
        <taxon>eudicotyledons</taxon>
        <taxon>Gunneridae</taxon>
        <taxon>Pentapetalae</taxon>
        <taxon>rosids</taxon>
        <taxon>fabids</taxon>
        <taxon>Fabales</taxon>
        <taxon>Fabaceae</taxon>
        <taxon>Papilionoideae</taxon>
        <taxon>50 kb inversion clade</taxon>
        <taxon>NPAAA clade</taxon>
        <taxon>indigoferoid/millettioid clade</taxon>
        <taxon>Phaseoleae</taxon>
        <taxon>Mucuna</taxon>
    </lineage>
</organism>
<accession>A0A371GI62</accession>
<gene>
    <name evidence="1" type="ORF">CR513_27934</name>
</gene>
<dbReference type="Proteomes" id="UP000257109">
    <property type="component" value="Unassembled WGS sequence"/>
</dbReference>
<feature type="non-terminal residue" evidence="1">
    <location>
        <position position="1"/>
    </location>
</feature>
<dbReference type="OrthoDB" id="1398895at2759"/>
<protein>
    <submittedName>
        <fullName evidence="1">Uncharacterized protein</fullName>
    </submittedName>
</protein>
<dbReference type="AlphaFoldDB" id="A0A371GI62"/>
<evidence type="ECO:0000313" key="2">
    <source>
        <dbReference type="Proteomes" id="UP000257109"/>
    </source>
</evidence>
<name>A0A371GI62_MUCPR</name>
<comment type="caution">
    <text evidence="1">The sequence shown here is derived from an EMBL/GenBank/DDBJ whole genome shotgun (WGS) entry which is preliminary data.</text>
</comment>
<dbReference type="EMBL" id="QJKJ01005450">
    <property type="protein sequence ID" value="RDX90226.1"/>
    <property type="molecule type" value="Genomic_DNA"/>
</dbReference>
<sequence>MECVKKCDICQRFADVHKAPPEQLHSIMSPWSFHKWGVDILGPFPIATSGTSPIEWISRGSQQGHFERVAKTIDSTTNKTPFRLTFGIEAMIPVEIGEPSPWTTLF</sequence>
<proteinExistence type="predicted"/>
<keyword evidence="2" id="KW-1185">Reference proteome</keyword>